<keyword evidence="1" id="KW-0539">Nucleus</keyword>
<dbReference type="GO" id="GO:0005634">
    <property type="term" value="C:nucleus"/>
    <property type="evidence" value="ECO:0007669"/>
    <property type="project" value="UniProtKB-SubCell"/>
</dbReference>
<keyword evidence="1" id="KW-0808">Transferase</keyword>
<keyword evidence="1" id="KW-0227">DNA damage</keyword>
<keyword evidence="1" id="KW-0548">Nucleotidyltransferase</keyword>
<evidence type="ECO:0000313" key="2">
    <source>
        <dbReference type="EMBL" id="KAJ0408400.1"/>
    </source>
</evidence>
<accession>A0AAD5QEG7</accession>
<reference evidence="2" key="1">
    <citation type="submission" date="2021-12" db="EMBL/GenBank/DDBJ databases">
        <title>Prjna785345.</title>
        <authorList>
            <person name="Rujirawat T."/>
            <person name="Krajaejun T."/>
        </authorList>
    </citation>
    <scope>NUCLEOTIDE SEQUENCE</scope>
    <source>
        <strain evidence="2">Pi057C3</strain>
    </source>
</reference>
<dbReference type="InterPro" id="IPR002008">
    <property type="entry name" value="DNA_pol_X_beta-like"/>
</dbReference>
<dbReference type="AlphaFoldDB" id="A0AAD5QEG7"/>
<comment type="caution">
    <text evidence="2">The sequence shown here is derived from an EMBL/GenBank/DDBJ whole genome shotgun (WGS) entry which is preliminary data.</text>
</comment>
<dbReference type="EMBL" id="JAKCXM010000012">
    <property type="protein sequence ID" value="KAJ0408400.1"/>
    <property type="molecule type" value="Genomic_DNA"/>
</dbReference>
<keyword evidence="1" id="KW-0239">DNA-directed DNA polymerase</keyword>
<comment type="catalytic activity">
    <reaction evidence="1">
        <text>DNA(n) + a 2'-deoxyribonucleoside 5'-triphosphate = DNA(n+1) + diphosphate</text>
        <dbReference type="Rhea" id="RHEA:22508"/>
        <dbReference type="Rhea" id="RHEA-COMP:17339"/>
        <dbReference type="Rhea" id="RHEA-COMP:17340"/>
        <dbReference type="ChEBI" id="CHEBI:33019"/>
        <dbReference type="ChEBI" id="CHEBI:61560"/>
        <dbReference type="ChEBI" id="CHEBI:173112"/>
        <dbReference type="EC" id="2.7.7.7"/>
    </reaction>
</comment>
<dbReference type="Proteomes" id="UP001209570">
    <property type="component" value="Unassembled WGS sequence"/>
</dbReference>
<keyword evidence="3" id="KW-1185">Reference proteome</keyword>
<dbReference type="InterPro" id="IPR022312">
    <property type="entry name" value="DNA_pol_X"/>
</dbReference>
<sequence>MDARKICLHPYRKRKFFHGLAELLHQAPATIRRIEDVFPGGVTSPATEADNPVTSVRQELRAADGAEKVSGGSDELQCVVAETEPSVSRASGVAPLDHSTAIKLDDVPSQQLHPEDEDESFEYVEFDRSRASLDNSITSLRHGRGSQGSMQHDSIQDSLLFLPAELHADASPTKPVTPSPAVSTTTLRAGPPLATLRQLELLDYFDLDRYTEITPCWAFPEDTTACTLHREPPRRPMLLFCLQALDEFIARQSSRLGDASWITESCRVARTAFAIMWEADVLGTSAEPDISLPHTDRQQLRGVSSVVWRVLDECWLLHRAQFLHQQELFFPDSGDHVQSRDASRWTSMRELLHVFGLKPSQAARVIDDMDAQLQPHDLLSAPAATLEAICRGYPSAVPLSVGIALLQATHATTSPTARLHRHVIGQADWKIAFRALELHVHAWSDAVDIFPCGAFARGAAFGSVLDVLIALPEDHAAPGPQSRNNIEDESESEGLVDTMLAVLQRAGIVDAQRVSRLSAHRALAIIRFKTAWLALDLKVYSRPQSWFALLYFTGPERFARDHFELLAKRPLTELREATFDCIFPAVVRSVGRDAVGAVANEKDVFELADREYLPPSQRF</sequence>
<dbReference type="Gene3D" id="3.30.460.10">
    <property type="entry name" value="Beta Polymerase, domain 2"/>
    <property type="match status" value="1"/>
</dbReference>
<dbReference type="GO" id="GO:0003887">
    <property type="term" value="F:DNA-directed DNA polymerase activity"/>
    <property type="evidence" value="ECO:0007669"/>
    <property type="project" value="UniProtKB-UniRule"/>
</dbReference>
<evidence type="ECO:0000313" key="3">
    <source>
        <dbReference type="Proteomes" id="UP001209570"/>
    </source>
</evidence>
<comment type="subcellular location">
    <subcellularLocation>
        <location evidence="1">Nucleus</location>
    </subcellularLocation>
</comment>
<comment type="function">
    <text evidence="1">DNA polymerase that functions in several pathways of DNA repair. Involved in base excision repair (BER) responsible for repair of lesions that give rise to abasic (AP) sites in DNA. Also contributes to DNA double-strand break repair by non-homologous end joining and homologous recombination. Has both template-dependent and template-independent (terminal transferase) DNA polymerase activities. Has also a 5'-deoxyribose-5-phosphate lyase (dRP lyase) activity.</text>
</comment>
<comment type="similarity">
    <text evidence="1">Belongs to the DNA polymerase type-X family.</text>
</comment>
<dbReference type="PRINTS" id="PR00870">
    <property type="entry name" value="DNAPOLXBETA"/>
</dbReference>
<evidence type="ECO:0000256" key="1">
    <source>
        <dbReference type="RuleBase" id="RU366014"/>
    </source>
</evidence>
<organism evidence="2 3">
    <name type="scientific">Pythium insidiosum</name>
    <name type="common">Pythiosis disease agent</name>
    <dbReference type="NCBI Taxonomy" id="114742"/>
    <lineage>
        <taxon>Eukaryota</taxon>
        <taxon>Sar</taxon>
        <taxon>Stramenopiles</taxon>
        <taxon>Oomycota</taxon>
        <taxon>Peronosporomycetes</taxon>
        <taxon>Pythiales</taxon>
        <taxon>Pythiaceae</taxon>
        <taxon>Pythium</taxon>
    </lineage>
</organism>
<gene>
    <name evidence="2" type="ORF">P43SY_003126</name>
</gene>
<dbReference type="SUPFAM" id="SSF81301">
    <property type="entry name" value="Nucleotidyltransferase"/>
    <property type="match status" value="1"/>
</dbReference>
<dbReference type="GO" id="GO:0046872">
    <property type="term" value="F:metal ion binding"/>
    <property type="evidence" value="ECO:0007669"/>
    <property type="project" value="UniProtKB-UniRule"/>
</dbReference>
<dbReference type="GO" id="GO:0003677">
    <property type="term" value="F:DNA binding"/>
    <property type="evidence" value="ECO:0007669"/>
    <property type="project" value="UniProtKB-UniRule"/>
</dbReference>
<name>A0AAD5QEG7_PYTIN</name>
<dbReference type="GO" id="GO:0006303">
    <property type="term" value="P:double-strand break repair via nonhomologous end joining"/>
    <property type="evidence" value="ECO:0007669"/>
    <property type="project" value="TreeGrafter"/>
</dbReference>
<proteinExistence type="inferred from homology"/>
<protein>
    <recommendedName>
        <fullName evidence="1">DNA polymerase</fullName>
        <ecNumber evidence="1">2.7.7.7</ecNumber>
    </recommendedName>
</protein>
<dbReference type="EC" id="2.7.7.7" evidence="1"/>
<dbReference type="PANTHER" id="PTHR11276">
    <property type="entry name" value="DNA POLYMERASE TYPE-X FAMILY MEMBER"/>
    <property type="match status" value="1"/>
</dbReference>
<dbReference type="PANTHER" id="PTHR11276:SF28">
    <property type="entry name" value="DNA POLYMERASE LAMBDA"/>
    <property type="match status" value="1"/>
</dbReference>
<keyword evidence="1" id="KW-0234">DNA repair</keyword>
<dbReference type="InterPro" id="IPR043519">
    <property type="entry name" value="NT_sf"/>
</dbReference>